<evidence type="ECO:0000313" key="3">
    <source>
        <dbReference type="Proteomes" id="UP000191691"/>
    </source>
</evidence>
<keyword evidence="3" id="KW-1185">Reference proteome</keyword>
<organism evidence="2 3">
    <name type="scientific">Penicillium nalgiovense</name>
    <dbReference type="NCBI Taxonomy" id="60175"/>
    <lineage>
        <taxon>Eukaryota</taxon>
        <taxon>Fungi</taxon>
        <taxon>Dikarya</taxon>
        <taxon>Ascomycota</taxon>
        <taxon>Pezizomycotina</taxon>
        <taxon>Eurotiomycetes</taxon>
        <taxon>Eurotiomycetidae</taxon>
        <taxon>Eurotiales</taxon>
        <taxon>Aspergillaceae</taxon>
        <taxon>Penicillium</taxon>
    </lineage>
</organism>
<gene>
    <name evidence="2" type="ORF">PENNAL_c0037G07861</name>
</gene>
<comment type="caution">
    <text evidence="2">The sequence shown here is derived from an EMBL/GenBank/DDBJ whole genome shotgun (WGS) entry which is preliminary data.</text>
</comment>
<feature type="compositionally biased region" description="Low complexity" evidence="1">
    <location>
        <begin position="72"/>
        <end position="93"/>
    </location>
</feature>
<reference evidence="3" key="1">
    <citation type="journal article" date="2017" name="Nat. Microbiol.">
        <title>Global analysis of biosynthetic gene clusters reveals vast potential of secondary metabolite production in Penicillium species.</title>
        <authorList>
            <person name="Nielsen J.C."/>
            <person name="Grijseels S."/>
            <person name="Prigent S."/>
            <person name="Ji B."/>
            <person name="Dainat J."/>
            <person name="Nielsen K.F."/>
            <person name="Frisvad J.C."/>
            <person name="Workman M."/>
            <person name="Nielsen J."/>
        </authorList>
    </citation>
    <scope>NUCLEOTIDE SEQUENCE [LARGE SCALE GENOMIC DNA]</scope>
    <source>
        <strain evidence="3">IBT 13039</strain>
    </source>
</reference>
<dbReference type="Proteomes" id="UP000191691">
    <property type="component" value="Unassembled WGS sequence"/>
</dbReference>
<feature type="compositionally biased region" description="Polar residues" evidence="1">
    <location>
        <begin position="94"/>
        <end position="105"/>
    </location>
</feature>
<evidence type="ECO:0000313" key="2">
    <source>
        <dbReference type="EMBL" id="OQE82281.1"/>
    </source>
</evidence>
<dbReference type="AlphaFoldDB" id="A0A1V6Y4I9"/>
<sequence>MTHSAQMETTEDIHSMFPVSGGVENLAGETLVESYRSLDPARALLEDYNRSMLQYTQRQMSSFVDTDDTRRNSQSSGQSGRSSASRGSSMSQQANPSFTSVSSAMNPVETKLSGRDMEAKSAGY</sequence>
<dbReference type="EMBL" id="MOOB01000037">
    <property type="protein sequence ID" value="OQE82281.1"/>
    <property type="molecule type" value="Genomic_DNA"/>
</dbReference>
<evidence type="ECO:0000256" key="1">
    <source>
        <dbReference type="SAM" id="MobiDB-lite"/>
    </source>
</evidence>
<dbReference type="OMA" id="YTQRQMS"/>
<dbReference type="OrthoDB" id="4498167at2759"/>
<name>A0A1V6Y4I9_PENNA</name>
<accession>A0A1V6Y4I9</accession>
<proteinExistence type="predicted"/>
<protein>
    <submittedName>
        <fullName evidence="2">Uncharacterized protein</fullName>
    </submittedName>
</protein>
<feature type="region of interest" description="Disordered" evidence="1">
    <location>
        <begin position="59"/>
        <end position="124"/>
    </location>
</feature>
<feature type="compositionally biased region" description="Basic and acidic residues" evidence="1">
    <location>
        <begin position="112"/>
        <end position="124"/>
    </location>
</feature>